<dbReference type="Pfam" id="PF00126">
    <property type="entry name" value="HTH_1"/>
    <property type="match status" value="1"/>
</dbReference>
<evidence type="ECO:0000259" key="5">
    <source>
        <dbReference type="PROSITE" id="PS50931"/>
    </source>
</evidence>
<dbReference type="Proteomes" id="UP000186705">
    <property type="component" value="Unassembled WGS sequence"/>
</dbReference>
<evidence type="ECO:0000256" key="1">
    <source>
        <dbReference type="ARBA" id="ARBA00009437"/>
    </source>
</evidence>
<dbReference type="SUPFAM" id="SSF46785">
    <property type="entry name" value="Winged helix' DNA-binding domain"/>
    <property type="match status" value="1"/>
</dbReference>
<organism evidence="6 7">
    <name type="scientific">Dubosiella newyorkensis</name>
    <dbReference type="NCBI Taxonomy" id="1862672"/>
    <lineage>
        <taxon>Bacteria</taxon>
        <taxon>Bacillati</taxon>
        <taxon>Bacillota</taxon>
        <taxon>Erysipelotrichia</taxon>
        <taxon>Erysipelotrichales</taxon>
        <taxon>Erysipelotrichaceae</taxon>
        <taxon>Dubosiella</taxon>
    </lineage>
</organism>
<dbReference type="InterPro" id="IPR036388">
    <property type="entry name" value="WH-like_DNA-bd_sf"/>
</dbReference>
<dbReference type="PRINTS" id="PR00039">
    <property type="entry name" value="HTHLYSR"/>
</dbReference>
<dbReference type="InterPro" id="IPR000847">
    <property type="entry name" value="LysR_HTH_N"/>
</dbReference>
<dbReference type="GO" id="GO:0003677">
    <property type="term" value="F:DNA binding"/>
    <property type="evidence" value="ECO:0007669"/>
    <property type="project" value="UniProtKB-KW"/>
</dbReference>
<evidence type="ECO:0000256" key="4">
    <source>
        <dbReference type="ARBA" id="ARBA00023163"/>
    </source>
</evidence>
<reference evidence="6 7" key="1">
    <citation type="submission" date="2016-11" db="EMBL/GenBank/DDBJ databases">
        <title>Description of two novel members of the family Erysipelotrichaceae: Ileibacterium lipovorans gen. nov., sp. nov. and Dubosiella newyorkensis, gen. nov., sp. nov.</title>
        <authorList>
            <person name="Cox L.M."/>
            <person name="Sohn J."/>
            <person name="Tyrrell K.L."/>
            <person name="Citron D.M."/>
            <person name="Lawson P.A."/>
            <person name="Patel N.B."/>
            <person name="Iizumi T."/>
            <person name="Perez-Perez G.I."/>
            <person name="Goldstein E.J."/>
            <person name="Blaser M.J."/>
        </authorList>
    </citation>
    <scope>NUCLEOTIDE SEQUENCE [LARGE SCALE GENOMIC DNA]</scope>
    <source>
        <strain evidence="6 7">NYU-BL-A4</strain>
    </source>
</reference>
<evidence type="ECO:0000313" key="7">
    <source>
        <dbReference type="Proteomes" id="UP000186705"/>
    </source>
</evidence>
<dbReference type="AlphaFoldDB" id="A0A1U7NQ06"/>
<evidence type="ECO:0000313" key="6">
    <source>
        <dbReference type="EMBL" id="OLU47690.1"/>
    </source>
</evidence>
<dbReference type="GO" id="GO:0032993">
    <property type="term" value="C:protein-DNA complex"/>
    <property type="evidence" value="ECO:0007669"/>
    <property type="project" value="TreeGrafter"/>
</dbReference>
<dbReference type="Pfam" id="PF03466">
    <property type="entry name" value="LysR_substrate"/>
    <property type="match status" value="1"/>
</dbReference>
<sequence length="285" mass="33315">MEFDQLEYLIAFGKYRTLSKAAEKLNISQPALTRAMQKLEFDFKVPLFARTKNRIVFNENGEFALKLAQDMIRQKEAMYRKILAFDQANQHIVIDSCAPMPLAGFRHLLLKKKTSQQITSELEEDEEMIIEAVLEGQVTIGILSRPISIKGFRCLHLCSERLYLSLRKDHEFAHEKSLSFQQIDGMSILVKKEIGVWAALCRKALPKSKLLFQENREVYDEIMRMSILPVFRTDLSSKKDDDSRVLIPIKDRFAQLDFYVFYSSELDTRFRKIIENFDEVDWRAV</sequence>
<dbReference type="PROSITE" id="PS50931">
    <property type="entry name" value="HTH_LYSR"/>
    <property type="match status" value="1"/>
</dbReference>
<proteinExistence type="inferred from homology"/>
<dbReference type="Gene3D" id="1.10.10.10">
    <property type="entry name" value="Winged helix-like DNA-binding domain superfamily/Winged helix DNA-binding domain"/>
    <property type="match status" value="1"/>
</dbReference>
<gene>
    <name evidence="6" type="ORF">BO225_02280</name>
</gene>
<name>A0A1U7NQ06_9FIRM</name>
<dbReference type="InterPro" id="IPR036390">
    <property type="entry name" value="WH_DNA-bd_sf"/>
</dbReference>
<evidence type="ECO:0000256" key="3">
    <source>
        <dbReference type="ARBA" id="ARBA00023125"/>
    </source>
</evidence>
<keyword evidence="7" id="KW-1185">Reference proteome</keyword>
<keyword evidence="4" id="KW-0804">Transcription</keyword>
<dbReference type="GO" id="GO:0003700">
    <property type="term" value="F:DNA-binding transcription factor activity"/>
    <property type="evidence" value="ECO:0007669"/>
    <property type="project" value="InterPro"/>
</dbReference>
<comment type="similarity">
    <text evidence="1">Belongs to the LysR transcriptional regulatory family.</text>
</comment>
<keyword evidence="3" id="KW-0238">DNA-binding</keyword>
<dbReference type="STRING" id="1862672.BO225_02280"/>
<dbReference type="OrthoDB" id="79118at2"/>
<protein>
    <recommendedName>
        <fullName evidence="5">HTH lysR-type domain-containing protein</fullName>
    </recommendedName>
</protein>
<dbReference type="EMBL" id="MPKA01000044">
    <property type="protein sequence ID" value="OLU47690.1"/>
    <property type="molecule type" value="Genomic_DNA"/>
</dbReference>
<dbReference type="PANTHER" id="PTHR30346:SF28">
    <property type="entry name" value="HTH-TYPE TRANSCRIPTIONAL REGULATOR CYNR"/>
    <property type="match status" value="1"/>
</dbReference>
<feature type="domain" description="HTH lysR-type" evidence="5">
    <location>
        <begin position="1"/>
        <end position="58"/>
    </location>
</feature>
<dbReference type="InterPro" id="IPR005119">
    <property type="entry name" value="LysR_subst-bd"/>
</dbReference>
<evidence type="ECO:0000256" key="2">
    <source>
        <dbReference type="ARBA" id="ARBA00023015"/>
    </source>
</evidence>
<accession>A0A1U7NQ06</accession>
<dbReference type="SUPFAM" id="SSF53850">
    <property type="entry name" value="Periplasmic binding protein-like II"/>
    <property type="match status" value="1"/>
</dbReference>
<dbReference type="Gene3D" id="3.40.190.290">
    <property type="match status" value="1"/>
</dbReference>
<comment type="caution">
    <text evidence="6">The sequence shown here is derived from an EMBL/GenBank/DDBJ whole genome shotgun (WGS) entry which is preliminary data.</text>
</comment>
<dbReference type="GeneID" id="78274774"/>
<dbReference type="RefSeq" id="WP_076340663.1">
    <property type="nucleotide sequence ID" value="NZ_CAMRDH010000010.1"/>
</dbReference>
<keyword evidence="2" id="KW-0805">Transcription regulation</keyword>
<dbReference type="PANTHER" id="PTHR30346">
    <property type="entry name" value="TRANSCRIPTIONAL DUAL REGULATOR HCAR-RELATED"/>
    <property type="match status" value="1"/>
</dbReference>